<sequence>MWGYSFYGVAVILDFIWRTHNDVMHNNAKPNPAACLASCFNRVNEFLIHEKRTQTNISDPSYSSCMSGWIKPPDGVIKVNVDAAISGDLAYLGVVARNSMGEIISMQAFKGPCSSIEVAVLKGAELAASKNWSKVMFEGDCLNVFKALNGDFDGKLIQS</sequence>
<dbReference type="GO" id="GO:0004523">
    <property type="term" value="F:RNA-DNA hybrid ribonuclease activity"/>
    <property type="evidence" value="ECO:0007669"/>
    <property type="project" value="InterPro"/>
</dbReference>
<dbReference type="InterPro" id="IPR002156">
    <property type="entry name" value="RNaseH_domain"/>
</dbReference>
<dbReference type="GO" id="GO:0003676">
    <property type="term" value="F:nucleic acid binding"/>
    <property type="evidence" value="ECO:0007669"/>
    <property type="project" value="InterPro"/>
</dbReference>
<dbReference type="PANTHER" id="PTHR47074:SF11">
    <property type="entry name" value="REVERSE TRANSCRIPTASE-LIKE PROTEIN"/>
    <property type="match status" value="1"/>
</dbReference>
<accession>A0A2P5CGR7</accession>
<evidence type="ECO:0000313" key="2">
    <source>
        <dbReference type="EMBL" id="PON60242.1"/>
    </source>
</evidence>
<proteinExistence type="predicted"/>
<dbReference type="Proteomes" id="UP000237105">
    <property type="component" value="Unassembled WGS sequence"/>
</dbReference>
<dbReference type="InterPro" id="IPR052929">
    <property type="entry name" value="RNase_H-like_EbsB-rel"/>
</dbReference>
<feature type="domain" description="RNase H type-1" evidence="1">
    <location>
        <begin position="81"/>
        <end position="152"/>
    </location>
</feature>
<reference evidence="3" key="1">
    <citation type="submission" date="2016-06" db="EMBL/GenBank/DDBJ databases">
        <title>Parallel loss of symbiosis genes in relatives of nitrogen-fixing non-legume Parasponia.</title>
        <authorList>
            <person name="Van Velzen R."/>
            <person name="Holmer R."/>
            <person name="Bu F."/>
            <person name="Rutten L."/>
            <person name="Van Zeijl A."/>
            <person name="Liu W."/>
            <person name="Santuari L."/>
            <person name="Cao Q."/>
            <person name="Sharma T."/>
            <person name="Shen D."/>
            <person name="Roswanjaya Y."/>
            <person name="Wardhani T."/>
            <person name="Kalhor M.S."/>
            <person name="Jansen J."/>
            <person name="Van den Hoogen J."/>
            <person name="Gungor B."/>
            <person name="Hartog M."/>
            <person name="Hontelez J."/>
            <person name="Verver J."/>
            <person name="Yang W.-C."/>
            <person name="Schijlen E."/>
            <person name="Repin R."/>
            <person name="Schilthuizen M."/>
            <person name="Schranz E."/>
            <person name="Heidstra R."/>
            <person name="Miyata K."/>
            <person name="Fedorova E."/>
            <person name="Kohlen W."/>
            <person name="Bisseling T."/>
            <person name="Smit S."/>
            <person name="Geurts R."/>
        </authorList>
    </citation>
    <scope>NUCLEOTIDE SEQUENCE [LARGE SCALE GENOMIC DNA]</scope>
    <source>
        <strain evidence="3">cv. WU1-14</strain>
    </source>
</reference>
<evidence type="ECO:0000313" key="3">
    <source>
        <dbReference type="Proteomes" id="UP000237105"/>
    </source>
</evidence>
<keyword evidence="3" id="KW-1185">Reference proteome</keyword>
<name>A0A2P5CGR7_PARAD</name>
<dbReference type="AlphaFoldDB" id="A0A2P5CGR7"/>
<dbReference type="Pfam" id="PF13456">
    <property type="entry name" value="RVT_3"/>
    <property type="match status" value="1"/>
</dbReference>
<dbReference type="OrthoDB" id="1166575at2759"/>
<dbReference type="EMBL" id="JXTB01000132">
    <property type="protein sequence ID" value="PON60242.1"/>
    <property type="molecule type" value="Genomic_DNA"/>
</dbReference>
<organism evidence="2 3">
    <name type="scientific">Parasponia andersonii</name>
    <name type="common">Sponia andersonii</name>
    <dbReference type="NCBI Taxonomy" id="3476"/>
    <lineage>
        <taxon>Eukaryota</taxon>
        <taxon>Viridiplantae</taxon>
        <taxon>Streptophyta</taxon>
        <taxon>Embryophyta</taxon>
        <taxon>Tracheophyta</taxon>
        <taxon>Spermatophyta</taxon>
        <taxon>Magnoliopsida</taxon>
        <taxon>eudicotyledons</taxon>
        <taxon>Gunneridae</taxon>
        <taxon>Pentapetalae</taxon>
        <taxon>rosids</taxon>
        <taxon>fabids</taxon>
        <taxon>Rosales</taxon>
        <taxon>Cannabaceae</taxon>
        <taxon>Parasponia</taxon>
    </lineage>
</organism>
<evidence type="ECO:0000259" key="1">
    <source>
        <dbReference type="Pfam" id="PF13456"/>
    </source>
</evidence>
<protein>
    <recommendedName>
        <fullName evidence="1">RNase H type-1 domain-containing protein</fullName>
    </recommendedName>
</protein>
<gene>
    <name evidence="2" type="ORF">PanWU01x14_154140</name>
</gene>
<comment type="caution">
    <text evidence="2">The sequence shown here is derived from an EMBL/GenBank/DDBJ whole genome shotgun (WGS) entry which is preliminary data.</text>
</comment>
<dbReference type="PANTHER" id="PTHR47074">
    <property type="entry name" value="BNAC02G40300D PROTEIN"/>
    <property type="match status" value="1"/>
</dbReference>